<comment type="caution">
    <text evidence="1">The sequence shown here is derived from an EMBL/GenBank/DDBJ whole genome shotgun (WGS) entry which is preliminary data.</text>
</comment>
<evidence type="ECO:0000313" key="2">
    <source>
        <dbReference type="Proteomes" id="UP001151752"/>
    </source>
</evidence>
<evidence type="ECO:0000313" key="1">
    <source>
        <dbReference type="EMBL" id="KAJ6738958.1"/>
    </source>
</evidence>
<gene>
    <name evidence="1" type="ORF">OIU74_003844</name>
</gene>
<dbReference type="AlphaFoldDB" id="A0A9Q0ZLM0"/>
<reference evidence="1" key="2">
    <citation type="journal article" date="2023" name="Int. J. Mol. Sci.">
        <title>De Novo Assembly and Annotation of 11 Diverse Shrub Willow (Salix) Genomes Reveals Novel Gene Organization in Sex-Linked Regions.</title>
        <authorList>
            <person name="Hyden B."/>
            <person name="Feng K."/>
            <person name="Yates T.B."/>
            <person name="Jawdy S."/>
            <person name="Cereghino C."/>
            <person name="Smart L.B."/>
            <person name="Muchero W."/>
        </authorList>
    </citation>
    <scope>NUCLEOTIDE SEQUENCE</scope>
    <source>
        <tissue evidence="1">Shoot tip</tissue>
    </source>
</reference>
<organism evidence="1 2">
    <name type="scientific">Salix koriyanagi</name>
    <dbReference type="NCBI Taxonomy" id="2511006"/>
    <lineage>
        <taxon>Eukaryota</taxon>
        <taxon>Viridiplantae</taxon>
        <taxon>Streptophyta</taxon>
        <taxon>Embryophyta</taxon>
        <taxon>Tracheophyta</taxon>
        <taxon>Spermatophyta</taxon>
        <taxon>Magnoliopsida</taxon>
        <taxon>eudicotyledons</taxon>
        <taxon>Gunneridae</taxon>
        <taxon>Pentapetalae</taxon>
        <taxon>rosids</taxon>
        <taxon>fabids</taxon>
        <taxon>Malpighiales</taxon>
        <taxon>Salicaceae</taxon>
        <taxon>Saliceae</taxon>
        <taxon>Salix</taxon>
    </lineage>
</organism>
<accession>A0A9Q0ZLM0</accession>
<reference evidence="1" key="1">
    <citation type="submission" date="2022-11" db="EMBL/GenBank/DDBJ databases">
        <authorList>
            <person name="Hyden B.L."/>
            <person name="Feng K."/>
            <person name="Yates T."/>
            <person name="Jawdy S."/>
            <person name="Smart L.B."/>
            <person name="Muchero W."/>
        </authorList>
    </citation>
    <scope>NUCLEOTIDE SEQUENCE</scope>
    <source>
        <tissue evidence="1">Shoot tip</tissue>
    </source>
</reference>
<dbReference type="EMBL" id="JAPFFM010000010">
    <property type="protein sequence ID" value="KAJ6738958.1"/>
    <property type="molecule type" value="Genomic_DNA"/>
</dbReference>
<keyword evidence="2" id="KW-1185">Reference proteome</keyword>
<name>A0A9Q0ZLM0_9ROSI</name>
<sequence length="119" mass="13147">MSYCGDWVAEVMAGIGRLWKGEGWHGEAMMTREERKKRCGERGLQLVGQGCDIGWLKERERGKGKAGVAERSETMRVIVGGLEEEREGEGWCGRLELQRRGGSWLARGAGKEAGCGYGK</sequence>
<proteinExistence type="predicted"/>
<dbReference type="Proteomes" id="UP001151752">
    <property type="component" value="Chromosome 4"/>
</dbReference>
<protein>
    <submittedName>
        <fullName evidence="1">Uncharacterized protein</fullName>
    </submittedName>
</protein>